<keyword evidence="2" id="KW-0560">Oxidoreductase</keyword>
<dbReference type="AlphaFoldDB" id="A0A6J7P040"/>
<evidence type="ECO:0000256" key="1">
    <source>
        <dbReference type="ARBA" id="ARBA00006484"/>
    </source>
</evidence>
<dbReference type="InterPro" id="IPR057326">
    <property type="entry name" value="KR_dom"/>
</dbReference>
<dbReference type="InterPro" id="IPR020904">
    <property type="entry name" value="Sc_DH/Rdtase_CS"/>
</dbReference>
<name>A0A6J7P040_9ZZZZ</name>
<organism evidence="7">
    <name type="scientific">freshwater metagenome</name>
    <dbReference type="NCBI Taxonomy" id="449393"/>
    <lineage>
        <taxon>unclassified sequences</taxon>
        <taxon>metagenomes</taxon>
        <taxon>ecological metagenomes</taxon>
    </lineage>
</organism>
<dbReference type="EMBL" id="CAFBOS010000083">
    <property type="protein sequence ID" value="CAB4998318.1"/>
    <property type="molecule type" value="Genomic_DNA"/>
</dbReference>
<comment type="similarity">
    <text evidence="1">Belongs to the short-chain dehydrogenases/reductases (SDR) family.</text>
</comment>
<dbReference type="CDD" id="cd05233">
    <property type="entry name" value="SDR_c"/>
    <property type="match status" value="1"/>
</dbReference>
<sequence>MNQAYDPDAAPGTAHGIDGRVVIVTGAGRGIGRGIARHLAKNGATIVVAEHRARRLDDAMAELDGLGVQSLGIECDVGSREAVFAMVEATMSRFGRVDGIVNNAVSLVAAKPIEDVTEQDMDLLQRTGTNGTLWAMQAVFPHMKAQGWGRIVNVGSAAGIRGSAGTAPYNATKEAIRSLTRTAAREWAKHGIVVNCYCPASAGHHEPPPEGNLHREAWEAMYAMHPMDRDGEAEEDIAPPVLFLLSDACRFMTGETLMLDGGGQMRS</sequence>
<dbReference type="EMBL" id="CAFABA010000016">
    <property type="protein sequence ID" value="CAB4819573.1"/>
    <property type="molecule type" value="Genomic_DNA"/>
</dbReference>
<dbReference type="EMBL" id="CAFBMH010000032">
    <property type="protein sequence ID" value="CAB4905760.1"/>
    <property type="molecule type" value="Genomic_DNA"/>
</dbReference>
<evidence type="ECO:0000313" key="4">
    <source>
        <dbReference type="EMBL" id="CAB4739094.1"/>
    </source>
</evidence>
<evidence type="ECO:0000259" key="3">
    <source>
        <dbReference type="SMART" id="SM00822"/>
    </source>
</evidence>
<protein>
    <submittedName>
        <fullName evidence="7">Unannotated protein</fullName>
    </submittedName>
</protein>
<dbReference type="GO" id="GO:0016616">
    <property type="term" value="F:oxidoreductase activity, acting on the CH-OH group of donors, NAD or NADP as acceptor"/>
    <property type="evidence" value="ECO:0007669"/>
    <property type="project" value="TreeGrafter"/>
</dbReference>
<accession>A0A6J7P040</accession>
<dbReference type="Pfam" id="PF13561">
    <property type="entry name" value="adh_short_C2"/>
    <property type="match status" value="1"/>
</dbReference>
<dbReference type="InterPro" id="IPR002347">
    <property type="entry name" value="SDR_fam"/>
</dbReference>
<dbReference type="PANTHER" id="PTHR42760">
    <property type="entry name" value="SHORT-CHAIN DEHYDROGENASES/REDUCTASES FAMILY MEMBER"/>
    <property type="match status" value="1"/>
</dbReference>
<dbReference type="SMART" id="SM00822">
    <property type="entry name" value="PKS_KR"/>
    <property type="match status" value="1"/>
</dbReference>
<dbReference type="FunFam" id="3.40.50.720:FF:000084">
    <property type="entry name" value="Short-chain dehydrogenase reductase"/>
    <property type="match status" value="1"/>
</dbReference>
<evidence type="ECO:0000313" key="5">
    <source>
        <dbReference type="EMBL" id="CAB4819573.1"/>
    </source>
</evidence>
<evidence type="ECO:0000313" key="7">
    <source>
        <dbReference type="EMBL" id="CAB4998318.1"/>
    </source>
</evidence>
<dbReference type="PANTHER" id="PTHR42760:SF133">
    <property type="entry name" value="3-OXOACYL-[ACYL-CARRIER-PROTEIN] REDUCTASE"/>
    <property type="match status" value="1"/>
</dbReference>
<dbReference type="GO" id="GO:0048038">
    <property type="term" value="F:quinone binding"/>
    <property type="evidence" value="ECO:0007669"/>
    <property type="project" value="TreeGrafter"/>
</dbReference>
<dbReference type="PRINTS" id="PR00081">
    <property type="entry name" value="GDHRDH"/>
</dbReference>
<gene>
    <name evidence="4" type="ORF">UFOPK2754_01031</name>
    <name evidence="5" type="ORF">UFOPK3139_00613</name>
    <name evidence="6" type="ORF">UFOPK3543_01128</name>
    <name evidence="7" type="ORF">UFOPK3967_01465</name>
</gene>
<evidence type="ECO:0000313" key="6">
    <source>
        <dbReference type="EMBL" id="CAB4905760.1"/>
    </source>
</evidence>
<dbReference type="PRINTS" id="PR00080">
    <property type="entry name" value="SDRFAMILY"/>
</dbReference>
<feature type="domain" description="Ketoreductase" evidence="3">
    <location>
        <begin position="20"/>
        <end position="200"/>
    </location>
</feature>
<evidence type="ECO:0000256" key="2">
    <source>
        <dbReference type="ARBA" id="ARBA00023002"/>
    </source>
</evidence>
<dbReference type="InterPro" id="IPR036291">
    <property type="entry name" value="NAD(P)-bd_dom_sf"/>
</dbReference>
<dbReference type="Gene3D" id="3.40.50.720">
    <property type="entry name" value="NAD(P)-binding Rossmann-like Domain"/>
    <property type="match status" value="1"/>
</dbReference>
<dbReference type="GO" id="GO:0006633">
    <property type="term" value="P:fatty acid biosynthetic process"/>
    <property type="evidence" value="ECO:0007669"/>
    <property type="project" value="TreeGrafter"/>
</dbReference>
<reference evidence="7" key="1">
    <citation type="submission" date="2020-05" db="EMBL/GenBank/DDBJ databases">
        <authorList>
            <person name="Chiriac C."/>
            <person name="Salcher M."/>
            <person name="Ghai R."/>
            <person name="Kavagutti S V."/>
        </authorList>
    </citation>
    <scope>NUCLEOTIDE SEQUENCE</scope>
</reference>
<dbReference type="SUPFAM" id="SSF51735">
    <property type="entry name" value="NAD(P)-binding Rossmann-fold domains"/>
    <property type="match status" value="1"/>
</dbReference>
<dbReference type="PROSITE" id="PS00061">
    <property type="entry name" value="ADH_SHORT"/>
    <property type="match status" value="1"/>
</dbReference>
<proteinExistence type="inferred from homology"/>
<dbReference type="EMBL" id="CAEZYR010000029">
    <property type="protein sequence ID" value="CAB4739094.1"/>
    <property type="molecule type" value="Genomic_DNA"/>
</dbReference>